<dbReference type="EMBL" id="JAMTCP010000002">
    <property type="protein sequence ID" value="MCP2256970.1"/>
    <property type="molecule type" value="Genomic_DNA"/>
</dbReference>
<comment type="caution">
    <text evidence="1">The sequence shown here is derived from an EMBL/GenBank/DDBJ whole genome shotgun (WGS) entry which is preliminary data.</text>
</comment>
<dbReference type="SUPFAM" id="SSF109854">
    <property type="entry name" value="DinB/YfiT-like putative metalloenzymes"/>
    <property type="match status" value="1"/>
</dbReference>
<organism evidence="1 2">
    <name type="scientific">Streptoalloteichus tenebrarius (strain ATCC 17920 / DSM 40477 / JCM 4838 / CBS 697.72 / NBRC 16177 / NCIMB 11028 / NRRL B-12390 / A12253. 1 / ISP 5477)</name>
    <name type="common">Streptomyces tenebrarius</name>
    <dbReference type="NCBI Taxonomy" id="1933"/>
    <lineage>
        <taxon>Bacteria</taxon>
        <taxon>Bacillati</taxon>
        <taxon>Actinomycetota</taxon>
        <taxon>Actinomycetes</taxon>
        <taxon>Pseudonocardiales</taxon>
        <taxon>Pseudonocardiaceae</taxon>
        <taxon>Streptoalloteichus</taxon>
    </lineage>
</organism>
<dbReference type="Proteomes" id="UP001205311">
    <property type="component" value="Unassembled WGS sequence"/>
</dbReference>
<dbReference type="RefSeq" id="WP_253667929.1">
    <property type="nucleotide sequence ID" value="NZ_JAMTCP010000002.1"/>
</dbReference>
<name>A0ABT1HNA1_STRSD</name>
<keyword evidence="2" id="KW-1185">Reference proteome</keyword>
<dbReference type="InterPro" id="IPR007061">
    <property type="entry name" value="MST-like"/>
</dbReference>
<sequence length="166" mass="18328">MTMITRTDPPTTGDERAVLGGFLDFLRATIHTKCAGLSDALAHRSVLPSPLTTAAGLVMHLRWVEHYWFEHVLAGLPHRAPWTEEDLDADWRPAPETTLESLLTDYAAQYAVSREIAAGLALDHEVAFRGGTVSVRWVLVHMVEETARHAGHLDVVRELLDGVTGE</sequence>
<reference evidence="1 2" key="1">
    <citation type="submission" date="2022-06" db="EMBL/GenBank/DDBJ databases">
        <title>Genomic Encyclopedia of Archaeal and Bacterial Type Strains, Phase II (KMG-II): from individual species to whole genera.</title>
        <authorList>
            <person name="Goeker M."/>
        </authorList>
    </citation>
    <scope>NUCLEOTIDE SEQUENCE [LARGE SCALE GENOMIC DNA]</scope>
    <source>
        <strain evidence="1 2">DSM 40477</strain>
    </source>
</reference>
<accession>A0ABT1HNA1</accession>
<dbReference type="InterPro" id="IPR034660">
    <property type="entry name" value="DinB/YfiT-like"/>
</dbReference>
<dbReference type="Gene3D" id="1.20.120.450">
    <property type="entry name" value="dinb family like domain"/>
    <property type="match status" value="1"/>
</dbReference>
<dbReference type="Pfam" id="PF04978">
    <property type="entry name" value="MST"/>
    <property type="match status" value="1"/>
</dbReference>
<proteinExistence type="predicted"/>
<protein>
    <recommendedName>
        <fullName evidence="3">Mini-circle protein</fullName>
    </recommendedName>
</protein>
<evidence type="ECO:0000313" key="1">
    <source>
        <dbReference type="EMBL" id="MCP2256970.1"/>
    </source>
</evidence>
<gene>
    <name evidence="1" type="ORF">LX15_000653</name>
</gene>
<evidence type="ECO:0008006" key="3">
    <source>
        <dbReference type="Google" id="ProtNLM"/>
    </source>
</evidence>
<evidence type="ECO:0000313" key="2">
    <source>
        <dbReference type="Proteomes" id="UP001205311"/>
    </source>
</evidence>